<dbReference type="GeneID" id="85323823"/>
<dbReference type="Proteomes" id="UP001172101">
    <property type="component" value="Unassembled WGS sequence"/>
</dbReference>
<gene>
    <name evidence="1" type="ORF">B0T26DRAFT_680850</name>
</gene>
<keyword evidence="2" id="KW-1185">Reference proteome</keyword>
<organism evidence="1 2">
    <name type="scientific">Lasiosphaeria miniovina</name>
    <dbReference type="NCBI Taxonomy" id="1954250"/>
    <lineage>
        <taxon>Eukaryota</taxon>
        <taxon>Fungi</taxon>
        <taxon>Dikarya</taxon>
        <taxon>Ascomycota</taxon>
        <taxon>Pezizomycotina</taxon>
        <taxon>Sordariomycetes</taxon>
        <taxon>Sordariomycetidae</taxon>
        <taxon>Sordariales</taxon>
        <taxon>Lasiosphaeriaceae</taxon>
        <taxon>Lasiosphaeria</taxon>
    </lineage>
</organism>
<name>A0AA39ZSZ9_9PEZI</name>
<sequence>MSDAREFVHETRCALLSLMFWSVLTGATSKSLNAPVLLQLPFSCLALKLVIALQMACYWNSPSAKVKGITVVVGTAKPMLSESLGQLPPGGGGALGPTVAGGSGKAAVGIACIMPATLVQDSIVISTASPAGATSVGCLGGRG</sequence>
<proteinExistence type="predicted"/>
<dbReference type="RefSeq" id="XP_060289968.1">
    <property type="nucleotide sequence ID" value="XM_060440553.1"/>
</dbReference>
<dbReference type="EMBL" id="JAUIRO010000008">
    <property type="protein sequence ID" value="KAK0703109.1"/>
    <property type="molecule type" value="Genomic_DNA"/>
</dbReference>
<evidence type="ECO:0000313" key="1">
    <source>
        <dbReference type="EMBL" id="KAK0703109.1"/>
    </source>
</evidence>
<evidence type="ECO:0000313" key="2">
    <source>
        <dbReference type="Proteomes" id="UP001172101"/>
    </source>
</evidence>
<reference evidence="1" key="1">
    <citation type="submission" date="2023-06" db="EMBL/GenBank/DDBJ databases">
        <title>Genome-scale phylogeny and comparative genomics of the fungal order Sordariales.</title>
        <authorList>
            <consortium name="Lawrence Berkeley National Laboratory"/>
            <person name="Hensen N."/>
            <person name="Bonometti L."/>
            <person name="Westerberg I."/>
            <person name="Brannstrom I.O."/>
            <person name="Guillou S."/>
            <person name="Cros-Aarteil S."/>
            <person name="Calhoun S."/>
            <person name="Haridas S."/>
            <person name="Kuo A."/>
            <person name="Mondo S."/>
            <person name="Pangilinan J."/>
            <person name="Riley R."/>
            <person name="LaButti K."/>
            <person name="Andreopoulos B."/>
            <person name="Lipzen A."/>
            <person name="Chen C."/>
            <person name="Yanf M."/>
            <person name="Daum C."/>
            <person name="Ng V."/>
            <person name="Clum A."/>
            <person name="Steindorff A."/>
            <person name="Ohm R."/>
            <person name="Martin F."/>
            <person name="Silar P."/>
            <person name="Natvig D."/>
            <person name="Lalanne C."/>
            <person name="Gautier V."/>
            <person name="Ament-velasquez S.L."/>
            <person name="Kruys A."/>
            <person name="Hutchinson M.I."/>
            <person name="Powell A.J."/>
            <person name="Barry K."/>
            <person name="Miller A.N."/>
            <person name="Grigoriev I.V."/>
            <person name="Debuchy R."/>
            <person name="Gladieux P."/>
            <person name="Thoren M.H."/>
            <person name="Johannesson H."/>
        </authorList>
    </citation>
    <scope>NUCLEOTIDE SEQUENCE</scope>
    <source>
        <strain evidence="1">SMH2392-1A</strain>
    </source>
</reference>
<comment type="caution">
    <text evidence="1">The sequence shown here is derived from an EMBL/GenBank/DDBJ whole genome shotgun (WGS) entry which is preliminary data.</text>
</comment>
<dbReference type="AlphaFoldDB" id="A0AA39ZSZ9"/>
<protein>
    <submittedName>
        <fullName evidence="1">Uncharacterized protein</fullName>
    </submittedName>
</protein>
<accession>A0AA39ZSZ9</accession>